<dbReference type="InterPro" id="IPR052016">
    <property type="entry name" value="Bact_Sigma-Reg"/>
</dbReference>
<dbReference type="PANTHER" id="PTHR43156:SF2">
    <property type="entry name" value="STAGE II SPORULATION PROTEIN E"/>
    <property type="match status" value="1"/>
</dbReference>
<protein>
    <submittedName>
        <fullName evidence="4">SpoIIE family protein phosphatase</fullName>
    </submittedName>
</protein>
<dbReference type="Gene3D" id="3.60.40.10">
    <property type="entry name" value="PPM-type phosphatase domain"/>
    <property type="match status" value="1"/>
</dbReference>
<organism evidence="4 5">
    <name type="scientific">Streptomyces coffeae</name>
    <dbReference type="NCBI Taxonomy" id="621382"/>
    <lineage>
        <taxon>Bacteria</taxon>
        <taxon>Bacillati</taxon>
        <taxon>Actinomycetota</taxon>
        <taxon>Actinomycetes</taxon>
        <taxon>Kitasatosporales</taxon>
        <taxon>Streptomycetaceae</taxon>
        <taxon>Streptomyces</taxon>
    </lineage>
</organism>
<keyword evidence="1" id="KW-0378">Hydrolase</keyword>
<dbReference type="SMART" id="SM00091">
    <property type="entry name" value="PAS"/>
    <property type="match status" value="2"/>
</dbReference>
<sequence>MAILSGLGGMIHLATVDDEPMLLTAHTGLSDAFVRAWEDVARDEAVAPAHAVRTGSVAWTSAHRRQDSRAGTTRLPVGTGLTSAPIPALGGPVGALSVLTPTAQEPDAEEGQVLAAMARCIGERLSAVRTAPGAAKPGPRDEPGSPETRPESACGIWHWDFTGGTVSLDAYAFRFLGIDADTFDGRIDSWQRLVHPEDLHRVMTWMSEARRGKSGYGVEYRIRQGDGAFRWVESRSRNRGDANDEEAGLSCTVRDATSSRLAQEFTGHTLRQTSDGFLVLDSAWRVTRIGGQAEYLLGSPELLPGRSLWEAIPALSGLGVAEAGLRATAERRPLSVDVPWSAQQKWLRMRLVPATDGLTVYLNDVTGVRRGGAGEDPADTVASGHTSRIVPLTQALAAAVTGQNVVEAVAEHMLPLFGATGVSVWVFEAGRIFLVASVGVPQELVDRVEGLPVEGSPPVFQALVDGVPNFISSPEEFIRRYPGGADIPALSGKSAWAFLPMIVSGRRVGNCVITYGRPHQFTPEERTLLTALSGLVAQAMERARLYDAEHARAQELQRGLLPRALPATPALATAARYLPAGEDMAVGGDWYDVIPLSADRCALVIGDVMGHGLSEAATMGRLRTAVQTLADLEMPPDELFFHLNELVAGLGEDLYATCLYAEYDPVDHHCTVITAGNPPPAVVRPDGTAYYPELPVNPPLGAAAPPFETAELTLPEGSLLVLYTDGLVESADPDIGQGMARLRRCLSTAPDGTPELDALCGDLIAAMLPDQHRMSDDTVLLVARTHATAPRDIASWRLSDDPRAAAKARHDIRDQLAAWHLQELTMATELVVSELVGNVVRHAKGPITLRLLRSQTLICEVTDGSATMPRIQRAADTDEGGRGLQLIAAMTDRWGARYTPTGKCIWTEQALPSGP</sequence>
<feature type="domain" description="PAC" evidence="3">
    <location>
        <begin position="216"/>
        <end position="268"/>
    </location>
</feature>
<dbReference type="Pfam" id="PF13185">
    <property type="entry name" value="GAF_2"/>
    <property type="match status" value="1"/>
</dbReference>
<dbReference type="Gene3D" id="3.30.450.20">
    <property type="entry name" value="PAS domain"/>
    <property type="match status" value="2"/>
</dbReference>
<feature type="region of interest" description="Disordered" evidence="2">
    <location>
        <begin position="58"/>
        <end position="83"/>
    </location>
</feature>
<keyword evidence="5" id="KW-1185">Reference proteome</keyword>
<evidence type="ECO:0000256" key="2">
    <source>
        <dbReference type="SAM" id="MobiDB-lite"/>
    </source>
</evidence>
<dbReference type="EMBL" id="JAERRF010000007">
    <property type="protein sequence ID" value="MBL1097823.1"/>
    <property type="molecule type" value="Genomic_DNA"/>
</dbReference>
<reference evidence="4 5" key="1">
    <citation type="submission" date="2021-01" db="EMBL/GenBank/DDBJ databases">
        <title>WGS of actinomycetes isolated from Thailand.</title>
        <authorList>
            <person name="Thawai C."/>
        </authorList>
    </citation>
    <scope>NUCLEOTIDE SEQUENCE [LARGE SCALE GENOMIC DNA]</scope>
    <source>
        <strain evidence="4 5">CA1R205</strain>
    </source>
</reference>
<dbReference type="InterPro" id="IPR003018">
    <property type="entry name" value="GAF"/>
</dbReference>
<gene>
    <name evidence="4" type="ORF">JK363_14305</name>
</gene>
<dbReference type="Pfam" id="PF07228">
    <property type="entry name" value="SpoIIE"/>
    <property type="match status" value="1"/>
</dbReference>
<dbReference type="InterPro" id="IPR000700">
    <property type="entry name" value="PAS-assoc_C"/>
</dbReference>
<evidence type="ECO:0000256" key="1">
    <source>
        <dbReference type="ARBA" id="ARBA00022801"/>
    </source>
</evidence>
<evidence type="ECO:0000313" key="5">
    <source>
        <dbReference type="Proteomes" id="UP000634229"/>
    </source>
</evidence>
<dbReference type="InterPro" id="IPR013655">
    <property type="entry name" value="PAS_fold_3"/>
</dbReference>
<dbReference type="RefSeq" id="WP_201875244.1">
    <property type="nucleotide sequence ID" value="NZ_JAERRF010000007.1"/>
</dbReference>
<dbReference type="SUPFAM" id="SSF81606">
    <property type="entry name" value="PP2C-like"/>
    <property type="match status" value="1"/>
</dbReference>
<dbReference type="SMART" id="SM00331">
    <property type="entry name" value="PP2C_SIG"/>
    <property type="match status" value="1"/>
</dbReference>
<comment type="caution">
    <text evidence="4">The sequence shown here is derived from an EMBL/GenBank/DDBJ whole genome shotgun (WGS) entry which is preliminary data.</text>
</comment>
<dbReference type="SUPFAM" id="SSF55785">
    <property type="entry name" value="PYP-like sensor domain (PAS domain)"/>
    <property type="match status" value="1"/>
</dbReference>
<dbReference type="Pfam" id="PF13581">
    <property type="entry name" value="HATPase_c_2"/>
    <property type="match status" value="1"/>
</dbReference>
<dbReference type="InterPro" id="IPR036890">
    <property type="entry name" value="HATPase_C_sf"/>
</dbReference>
<proteinExistence type="predicted"/>
<evidence type="ECO:0000259" key="3">
    <source>
        <dbReference type="PROSITE" id="PS50113"/>
    </source>
</evidence>
<dbReference type="Proteomes" id="UP000634229">
    <property type="component" value="Unassembled WGS sequence"/>
</dbReference>
<dbReference type="PROSITE" id="PS50113">
    <property type="entry name" value="PAC"/>
    <property type="match status" value="1"/>
</dbReference>
<dbReference type="Gene3D" id="3.30.565.10">
    <property type="entry name" value="Histidine kinase-like ATPase, C-terminal domain"/>
    <property type="match status" value="1"/>
</dbReference>
<dbReference type="SMART" id="SM00065">
    <property type="entry name" value="GAF"/>
    <property type="match status" value="1"/>
</dbReference>
<dbReference type="Gene3D" id="3.30.450.40">
    <property type="match status" value="1"/>
</dbReference>
<dbReference type="InterPro" id="IPR029016">
    <property type="entry name" value="GAF-like_dom_sf"/>
</dbReference>
<dbReference type="Pfam" id="PF08447">
    <property type="entry name" value="PAS_3"/>
    <property type="match status" value="1"/>
</dbReference>
<dbReference type="NCBIfam" id="TIGR00229">
    <property type="entry name" value="sensory_box"/>
    <property type="match status" value="1"/>
</dbReference>
<dbReference type="InterPro" id="IPR036457">
    <property type="entry name" value="PPM-type-like_dom_sf"/>
</dbReference>
<dbReference type="CDD" id="cd16936">
    <property type="entry name" value="HATPase_RsbW-like"/>
    <property type="match status" value="1"/>
</dbReference>
<name>A0ABS1NCN8_9ACTN</name>
<dbReference type="SUPFAM" id="SSF55781">
    <property type="entry name" value="GAF domain-like"/>
    <property type="match status" value="1"/>
</dbReference>
<dbReference type="InterPro" id="IPR035965">
    <property type="entry name" value="PAS-like_dom_sf"/>
</dbReference>
<dbReference type="CDD" id="cd00130">
    <property type="entry name" value="PAS"/>
    <property type="match status" value="2"/>
</dbReference>
<evidence type="ECO:0000313" key="4">
    <source>
        <dbReference type="EMBL" id="MBL1097823.1"/>
    </source>
</evidence>
<dbReference type="InterPro" id="IPR000014">
    <property type="entry name" value="PAS"/>
</dbReference>
<dbReference type="PANTHER" id="PTHR43156">
    <property type="entry name" value="STAGE II SPORULATION PROTEIN E-RELATED"/>
    <property type="match status" value="1"/>
</dbReference>
<dbReference type="InterPro" id="IPR003594">
    <property type="entry name" value="HATPase_dom"/>
</dbReference>
<accession>A0ABS1NCN8</accession>
<feature type="region of interest" description="Disordered" evidence="2">
    <location>
        <begin position="129"/>
        <end position="151"/>
    </location>
</feature>
<dbReference type="InterPro" id="IPR001932">
    <property type="entry name" value="PPM-type_phosphatase-like_dom"/>
</dbReference>